<dbReference type="InterPro" id="IPR023997">
    <property type="entry name" value="TonB-dep_OMP_SusC/RagA_CS"/>
</dbReference>
<dbReference type="InterPro" id="IPR012910">
    <property type="entry name" value="Plug_dom"/>
</dbReference>
<dbReference type="PANTHER" id="PTHR30069:SF29">
    <property type="entry name" value="HEMOGLOBIN AND HEMOGLOBIN-HAPTOGLOBIN-BINDING PROTEIN 1-RELATED"/>
    <property type="match status" value="1"/>
</dbReference>
<evidence type="ECO:0000313" key="11">
    <source>
        <dbReference type="EMBL" id="MEY8244532.1"/>
    </source>
</evidence>
<dbReference type="InterPro" id="IPR039426">
    <property type="entry name" value="TonB-dep_rcpt-like"/>
</dbReference>
<dbReference type="SUPFAM" id="SSF49464">
    <property type="entry name" value="Carboxypeptidase regulatory domain-like"/>
    <property type="match status" value="1"/>
</dbReference>
<dbReference type="Pfam" id="PF07715">
    <property type="entry name" value="Plug"/>
    <property type="match status" value="1"/>
</dbReference>
<evidence type="ECO:0000256" key="3">
    <source>
        <dbReference type="ARBA" id="ARBA00022452"/>
    </source>
</evidence>
<dbReference type="InterPro" id="IPR018247">
    <property type="entry name" value="EF_Hand_1_Ca_BS"/>
</dbReference>
<dbReference type="PANTHER" id="PTHR30069">
    <property type="entry name" value="TONB-DEPENDENT OUTER MEMBRANE RECEPTOR"/>
    <property type="match status" value="1"/>
</dbReference>
<keyword evidence="4 8" id="KW-0812">Transmembrane</keyword>
<keyword evidence="11" id="KW-0675">Receptor</keyword>
<evidence type="ECO:0000256" key="2">
    <source>
        <dbReference type="ARBA" id="ARBA00022448"/>
    </source>
</evidence>
<keyword evidence="2 8" id="KW-0813">Transport</keyword>
<comment type="subcellular location">
    <subcellularLocation>
        <location evidence="1 8">Cell outer membrane</location>
        <topology evidence="1 8">Multi-pass membrane protein</topology>
    </subcellularLocation>
</comment>
<comment type="caution">
    <text evidence="11">The sequence shown here is derived from an EMBL/GenBank/DDBJ whole genome shotgun (WGS) entry which is preliminary data.</text>
</comment>
<dbReference type="Gene3D" id="2.40.170.20">
    <property type="entry name" value="TonB-dependent receptor, beta-barrel domain"/>
    <property type="match status" value="1"/>
</dbReference>
<gene>
    <name evidence="11" type="ORF">AAK873_02730</name>
</gene>
<protein>
    <submittedName>
        <fullName evidence="11">TonB-dependent receptor</fullName>
    </submittedName>
</protein>
<evidence type="ECO:0000256" key="6">
    <source>
        <dbReference type="ARBA" id="ARBA00023136"/>
    </source>
</evidence>
<dbReference type="EMBL" id="JBCLPP010000005">
    <property type="protein sequence ID" value="MEY8244532.1"/>
    <property type="molecule type" value="Genomic_DNA"/>
</dbReference>
<dbReference type="InterPro" id="IPR036942">
    <property type="entry name" value="Beta-barrel_TonB_sf"/>
</dbReference>
<keyword evidence="3 8" id="KW-1134">Transmembrane beta strand</keyword>
<accession>A0ABV4CT15</accession>
<dbReference type="PROSITE" id="PS00018">
    <property type="entry name" value="EF_HAND_1"/>
    <property type="match status" value="1"/>
</dbReference>
<evidence type="ECO:0000256" key="5">
    <source>
        <dbReference type="ARBA" id="ARBA00022729"/>
    </source>
</evidence>
<organism evidence="11 12">
    <name type="scientific">Heminiphilus faecis</name>
    <dbReference type="NCBI Taxonomy" id="2601703"/>
    <lineage>
        <taxon>Bacteria</taxon>
        <taxon>Pseudomonadati</taxon>
        <taxon>Bacteroidota</taxon>
        <taxon>Bacteroidia</taxon>
        <taxon>Bacteroidales</taxon>
        <taxon>Muribaculaceae</taxon>
        <taxon>Heminiphilus</taxon>
    </lineage>
</organism>
<keyword evidence="7 8" id="KW-0998">Cell outer membrane</keyword>
<sequence length="1102" mass="122764">MNKKAYLLAAVLTLGAPAISMPLFAQSSAQTQAGTVSGTVIDELGDPVVGATVRVKGSKTEATATDIDGRFTIRAKKDAVLEVSYIGYRPLAVSVNGKNNLELHLVPSATALDEVIVTGYTTQKKESLTGAIAQIKGDEVYKNRGVTNTTTALQGEIPGLTVTRKSSRPGSEDASMEIRGAYSINGGGPLILIDGQSASLDELNSMDGNDIANISVLKDASAAIYGARSAGGVILVTTKRGRIGKPQVTYSGSYSRTIDGADLPITNNQEWLQMWFEGQYNDTKASNPGITDHDELMSRFNWWIFNTFGGTPAQQNPETGVWEAIPGADAVIGQSLYESLVAGKTMTLMRGSFIDRWEPDNYLLDFLYGNADTWKHNVSISGGDDKFNYRASLNYSTAQSQLKIAEDGEKKYGARLNADYKPNDMFKIETGMSYERRVVRNPSQGIGRGWQDPWFWAITNQNGDPYDTFSSERNPYGWFTQGGKNEDRWNTFRANGKITLDISRYVKGLSFAVSGAYKRVEKENTNTKTEVRFYDWAGNNTTKGGVLNSPSGISEYHRYWNSYTLGAFAYYNRKFGQHQVDAMVGYTGENEDYKNLGASRWKGETYPGSGLTDMNVFVGGDNNGADGGSHSWSFLSWVTDLRYNYDDRYLVSFLGRRDGSSKLSPKQRWKNFYSVSGGWVVSGEKFWENIGAANYVNFLKVRYNYGKTGSVNGIGNYESFSTISTGSVYLGTTKLPTMWINGMTSSDRTWESLISHNAGIDFGFFNNRLRASFDWFQKTNDGMFIDVTYPAVLGASAPKTNNGKLRTRGWEIEVNWRDRIGQVNYNVGFNVFDAKTKLLELTNNENVPTAGINSKRLIGKPINAIYVFQTDGVFQTQEEVDAYYEMYYWNADHSGPKQGNILPAPIENSVDRLRPGARKRVDVNGNGVIDEHDLYYAGDTAPRVSFGIKGGLEWKGIDLSVFFQGVGKQTILRSGNMYAPFVVNYCLQNNTFIGKTWTEENHSNEYTILSRSNNFNRFNYANSDVSVNNNRYIRLKNLVVGYTLPRQWTSKAGVEKFRVYFSGDDLWEWSKVHDGYDPEYGEASSSIFPFSRMLNFGVELTF</sequence>
<dbReference type="InterPro" id="IPR037066">
    <property type="entry name" value="Plug_dom_sf"/>
</dbReference>
<evidence type="ECO:0000259" key="10">
    <source>
        <dbReference type="Pfam" id="PF07715"/>
    </source>
</evidence>
<dbReference type="Proteomes" id="UP001565200">
    <property type="component" value="Unassembled WGS sequence"/>
</dbReference>
<dbReference type="Gene3D" id="2.60.40.1120">
    <property type="entry name" value="Carboxypeptidase-like, regulatory domain"/>
    <property type="match status" value="1"/>
</dbReference>
<feature type="domain" description="TonB-dependent receptor plug" evidence="10">
    <location>
        <begin position="125"/>
        <end position="233"/>
    </location>
</feature>
<feature type="signal peptide" evidence="9">
    <location>
        <begin position="1"/>
        <end position="25"/>
    </location>
</feature>
<evidence type="ECO:0000256" key="8">
    <source>
        <dbReference type="PROSITE-ProRule" id="PRU01360"/>
    </source>
</evidence>
<dbReference type="Pfam" id="PF13715">
    <property type="entry name" value="CarbopepD_reg_2"/>
    <property type="match status" value="1"/>
</dbReference>
<keyword evidence="5 9" id="KW-0732">Signal</keyword>
<dbReference type="InterPro" id="IPR023996">
    <property type="entry name" value="TonB-dep_OMP_SusC/RagA"/>
</dbReference>
<reference evidence="11 12" key="1">
    <citation type="submission" date="2024-03" db="EMBL/GenBank/DDBJ databases">
        <title>Mouse gut bacterial collection (mGBC) of GemPharmatech.</title>
        <authorList>
            <person name="He Y."/>
            <person name="Dong L."/>
            <person name="Wu D."/>
            <person name="Gao X."/>
            <person name="Lin Z."/>
        </authorList>
    </citation>
    <scope>NUCLEOTIDE SEQUENCE [LARGE SCALE GENOMIC DNA]</scope>
    <source>
        <strain evidence="11 12">54-13</strain>
    </source>
</reference>
<proteinExistence type="inferred from homology"/>
<evidence type="ECO:0000313" key="12">
    <source>
        <dbReference type="Proteomes" id="UP001565200"/>
    </source>
</evidence>
<dbReference type="PROSITE" id="PS52016">
    <property type="entry name" value="TONB_DEPENDENT_REC_3"/>
    <property type="match status" value="1"/>
</dbReference>
<dbReference type="SUPFAM" id="SSF56935">
    <property type="entry name" value="Porins"/>
    <property type="match status" value="1"/>
</dbReference>
<keyword evidence="6 8" id="KW-0472">Membrane</keyword>
<keyword evidence="12" id="KW-1185">Reference proteome</keyword>
<name>A0ABV4CT15_9BACT</name>
<dbReference type="NCBIfam" id="TIGR04056">
    <property type="entry name" value="OMP_RagA_SusC"/>
    <property type="match status" value="1"/>
</dbReference>
<dbReference type="NCBIfam" id="TIGR04057">
    <property type="entry name" value="SusC_RagA_signa"/>
    <property type="match status" value="1"/>
</dbReference>
<dbReference type="Gene3D" id="2.170.130.10">
    <property type="entry name" value="TonB-dependent receptor, plug domain"/>
    <property type="match status" value="1"/>
</dbReference>
<evidence type="ECO:0000256" key="7">
    <source>
        <dbReference type="ARBA" id="ARBA00023237"/>
    </source>
</evidence>
<dbReference type="InterPro" id="IPR008969">
    <property type="entry name" value="CarboxyPept-like_regulatory"/>
</dbReference>
<evidence type="ECO:0000256" key="1">
    <source>
        <dbReference type="ARBA" id="ARBA00004571"/>
    </source>
</evidence>
<dbReference type="RefSeq" id="WP_121698396.1">
    <property type="nucleotide sequence ID" value="NZ_JBCLPP010000005.1"/>
</dbReference>
<evidence type="ECO:0000256" key="4">
    <source>
        <dbReference type="ARBA" id="ARBA00022692"/>
    </source>
</evidence>
<evidence type="ECO:0000256" key="9">
    <source>
        <dbReference type="SAM" id="SignalP"/>
    </source>
</evidence>
<feature type="chain" id="PRO_5045415146" evidence="9">
    <location>
        <begin position="26"/>
        <end position="1102"/>
    </location>
</feature>
<comment type="similarity">
    <text evidence="8">Belongs to the TonB-dependent receptor family.</text>
</comment>